<dbReference type="AlphaFoldDB" id="A0A4S8K559"/>
<comment type="caution">
    <text evidence="1">The sequence shown here is derived from an EMBL/GenBank/DDBJ whole genome shotgun (WGS) entry which is preliminary data.</text>
</comment>
<keyword evidence="2" id="KW-1185">Reference proteome</keyword>
<proteinExistence type="predicted"/>
<evidence type="ECO:0000313" key="1">
    <source>
        <dbReference type="EMBL" id="THU70010.1"/>
    </source>
</evidence>
<name>A0A4S8K559_MUSBA</name>
<organism evidence="1 2">
    <name type="scientific">Musa balbisiana</name>
    <name type="common">Banana</name>
    <dbReference type="NCBI Taxonomy" id="52838"/>
    <lineage>
        <taxon>Eukaryota</taxon>
        <taxon>Viridiplantae</taxon>
        <taxon>Streptophyta</taxon>
        <taxon>Embryophyta</taxon>
        <taxon>Tracheophyta</taxon>
        <taxon>Spermatophyta</taxon>
        <taxon>Magnoliopsida</taxon>
        <taxon>Liliopsida</taxon>
        <taxon>Zingiberales</taxon>
        <taxon>Musaceae</taxon>
        <taxon>Musa</taxon>
    </lineage>
</organism>
<accession>A0A4S8K559</accession>
<protein>
    <submittedName>
        <fullName evidence="1">Uncharacterized protein</fullName>
    </submittedName>
</protein>
<sequence>MHEFMEISMLSSLMSWQRFFLPVQQQQQQLIRSNRVLSIRKTSSLSERQMFYELYILGVV</sequence>
<gene>
    <name evidence="1" type="ORF">C4D60_Mb08t20480</name>
</gene>
<dbReference type="Proteomes" id="UP000317650">
    <property type="component" value="Chromosome 8"/>
</dbReference>
<evidence type="ECO:0000313" key="2">
    <source>
        <dbReference type="Proteomes" id="UP000317650"/>
    </source>
</evidence>
<reference evidence="1 2" key="1">
    <citation type="journal article" date="2019" name="Nat. Plants">
        <title>Genome sequencing of Musa balbisiana reveals subgenome evolution and function divergence in polyploid bananas.</title>
        <authorList>
            <person name="Yao X."/>
        </authorList>
    </citation>
    <scope>NUCLEOTIDE SEQUENCE [LARGE SCALE GENOMIC DNA]</scope>
    <source>
        <strain evidence="2">cv. DH-PKW</strain>
        <tissue evidence="1">Leaves</tissue>
    </source>
</reference>
<dbReference type="EMBL" id="PYDT01000002">
    <property type="protein sequence ID" value="THU70010.1"/>
    <property type="molecule type" value="Genomic_DNA"/>
</dbReference>